<dbReference type="EMBL" id="JBHSHC010000014">
    <property type="protein sequence ID" value="MFC4766244.1"/>
    <property type="molecule type" value="Genomic_DNA"/>
</dbReference>
<dbReference type="RefSeq" id="WP_380024028.1">
    <property type="nucleotide sequence ID" value="NZ_JBHSHC010000014.1"/>
</dbReference>
<dbReference type="InterPro" id="IPR002731">
    <property type="entry name" value="ATPase_BadF"/>
</dbReference>
<dbReference type="Proteomes" id="UP001596002">
    <property type="component" value="Unassembled WGS sequence"/>
</dbReference>
<evidence type="ECO:0000259" key="1">
    <source>
        <dbReference type="Pfam" id="PF01869"/>
    </source>
</evidence>
<dbReference type="Pfam" id="PF01869">
    <property type="entry name" value="BcrAD_BadFG"/>
    <property type="match status" value="1"/>
</dbReference>
<dbReference type="PANTHER" id="PTHR43190:SF3">
    <property type="entry name" value="N-ACETYL-D-GLUCOSAMINE KINASE"/>
    <property type="match status" value="1"/>
</dbReference>
<accession>A0ABV9PXL2</accession>
<dbReference type="SUPFAM" id="SSF53067">
    <property type="entry name" value="Actin-like ATPase domain"/>
    <property type="match status" value="2"/>
</dbReference>
<reference evidence="3" key="1">
    <citation type="journal article" date="2019" name="Int. J. Syst. Evol. Microbiol.">
        <title>The Global Catalogue of Microorganisms (GCM) 10K type strain sequencing project: providing services to taxonomists for standard genome sequencing and annotation.</title>
        <authorList>
            <consortium name="The Broad Institute Genomics Platform"/>
            <consortium name="The Broad Institute Genome Sequencing Center for Infectious Disease"/>
            <person name="Wu L."/>
            <person name="Ma J."/>
        </authorList>
    </citation>
    <scope>NUCLEOTIDE SEQUENCE [LARGE SCALE GENOMIC DNA]</scope>
    <source>
        <strain evidence="3">WYCCWR 12678</strain>
    </source>
</reference>
<feature type="domain" description="ATPase BadF/BadG/BcrA/BcrD type" evidence="1">
    <location>
        <begin position="9"/>
        <end position="305"/>
    </location>
</feature>
<proteinExistence type="predicted"/>
<dbReference type="PANTHER" id="PTHR43190">
    <property type="entry name" value="N-ACETYL-D-GLUCOSAMINE KINASE"/>
    <property type="match status" value="1"/>
</dbReference>
<dbReference type="InterPro" id="IPR043129">
    <property type="entry name" value="ATPase_NBD"/>
</dbReference>
<dbReference type="GO" id="GO:0016301">
    <property type="term" value="F:kinase activity"/>
    <property type="evidence" value="ECO:0007669"/>
    <property type="project" value="UniProtKB-KW"/>
</dbReference>
<keyword evidence="2" id="KW-0808">Transferase</keyword>
<name>A0ABV9PXL2_9BACL</name>
<dbReference type="CDD" id="cd24007">
    <property type="entry name" value="ASKHA_NBD_eukNAGK-like"/>
    <property type="match status" value="1"/>
</dbReference>
<comment type="caution">
    <text evidence="2">The sequence shown here is derived from an EMBL/GenBank/DDBJ whole genome shotgun (WGS) entry which is preliminary data.</text>
</comment>
<dbReference type="Gene3D" id="3.30.420.40">
    <property type="match status" value="2"/>
</dbReference>
<evidence type="ECO:0000313" key="3">
    <source>
        <dbReference type="Proteomes" id="UP001596002"/>
    </source>
</evidence>
<dbReference type="InterPro" id="IPR052519">
    <property type="entry name" value="Euk-type_GlcNAc_Kinase"/>
</dbReference>
<keyword evidence="3" id="KW-1185">Reference proteome</keyword>
<keyword evidence="2" id="KW-0418">Kinase</keyword>
<evidence type="ECO:0000313" key="2">
    <source>
        <dbReference type="EMBL" id="MFC4766244.1"/>
    </source>
</evidence>
<gene>
    <name evidence="2" type="ORF">ACFO8Q_02360</name>
</gene>
<protein>
    <submittedName>
        <fullName evidence="2">N-acetylglucosamine kinase</fullName>
    </submittedName>
</protein>
<organism evidence="2 3">
    <name type="scientific">Effusibacillus consociatus</name>
    <dbReference type="NCBI Taxonomy" id="1117041"/>
    <lineage>
        <taxon>Bacteria</taxon>
        <taxon>Bacillati</taxon>
        <taxon>Bacillota</taxon>
        <taxon>Bacilli</taxon>
        <taxon>Bacillales</taxon>
        <taxon>Alicyclobacillaceae</taxon>
        <taxon>Effusibacillus</taxon>
    </lineage>
</organism>
<sequence length="331" mass="35529">MKHIPVLAVDAGATNCRAVICDEQGKVLGYRQGGACNHQNIGADSTGTALLSVLSSLVPRDQYPLHVKTAVFGMAGLDTDQDRAILETVVREALKQSGILAEQVLLDNDGIMTLLGAVRGETGVLVVCGTGSIACGITRDGKRARAGGWGHRIGDEGSGYAIGKAALVHVLQSYDGREKISKISDSVLQELSLSNPEELMAWVYSSEYSIDRVAALTSVISELGEEGDWKARSILQEAGRELAKMALAVIENLHLRQVGFDMVLSGGVLRQSRVVREQLIETVRQNCPAVRIVTPRYEPICGVVLSGLRALNIDQPKILDRLSQELSLFGS</sequence>